<keyword evidence="3 5" id="KW-0456">Lyase</keyword>
<name>A0AAX1SQ88_9FIRM</name>
<dbReference type="RefSeq" id="WP_117556233.1">
    <property type="nucleotide sequence ID" value="NZ_JAJCID010000064.1"/>
</dbReference>
<dbReference type="InterPro" id="IPR040442">
    <property type="entry name" value="Pyrv_kinase-like_dom_sf"/>
</dbReference>
<dbReference type="PANTHER" id="PTHR30502:SF0">
    <property type="entry name" value="PHOSPHOENOLPYRUVATE CARBOXYLASE FAMILY PROTEIN"/>
    <property type="match status" value="1"/>
</dbReference>
<dbReference type="EMBL" id="JAKNGE010000006">
    <property type="protein sequence ID" value="MCG4744974.1"/>
    <property type="molecule type" value="Genomic_DNA"/>
</dbReference>
<keyword evidence="2" id="KW-0479">Metal-binding</keyword>
<dbReference type="InterPro" id="IPR015813">
    <property type="entry name" value="Pyrv/PenolPyrv_kinase-like_dom"/>
</dbReference>
<comment type="caution">
    <text evidence="5">The sequence shown here is derived from an EMBL/GenBank/DDBJ whole genome shotgun (WGS) entry which is preliminary data.</text>
</comment>
<protein>
    <submittedName>
        <fullName evidence="5">Aldolase/citrate lyase family protein</fullName>
    </submittedName>
</protein>
<evidence type="ECO:0000259" key="4">
    <source>
        <dbReference type="Pfam" id="PF03328"/>
    </source>
</evidence>
<reference evidence="5" key="1">
    <citation type="submission" date="2022-01" db="EMBL/GenBank/DDBJ databases">
        <title>Collection of gut derived symbiotic bacterial strains cultured from healthy donors.</title>
        <authorList>
            <person name="Lin H."/>
            <person name="Kohout C."/>
            <person name="Waligurski E."/>
            <person name="Pamer E.G."/>
        </authorList>
    </citation>
    <scope>NUCLEOTIDE SEQUENCE</scope>
    <source>
        <strain evidence="5">DFI.6.55</strain>
    </source>
</reference>
<dbReference type="AlphaFoldDB" id="A0AAX1SQ88"/>
<gene>
    <name evidence="5" type="ORF">L0N08_06070</name>
</gene>
<accession>A0AAX1SQ88</accession>
<feature type="domain" description="HpcH/HpaI aldolase/citrate lyase" evidence="4">
    <location>
        <begin position="25"/>
        <end position="245"/>
    </location>
</feature>
<dbReference type="Proteomes" id="UP001299608">
    <property type="component" value="Unassembled WGS sequence"/>
</dbReference>
<evidence type="ECO:0000256" key="2">
    <source>
        <dbReference type="ARBA" id="ARBA00022723"/>
    </source>
</evidence>
<dbReference type="Pfam" id="PF03328">
    <property type="entry name" value="HpcH_HpaI"/>
    <property type="match status" value="1"/>
</dbReference>
<dbReference type="SUPFAM" id="SSF51621">
    <property type="entry name" value="Phosphoenolpyruvate/pyruvate domain"/>
    <property type="match status" value="1"/>
</dbReference>
<evidence type="ECO:0000313" key="6">
    <source>
        <dbReference type="Proteomes" id="UP001299608"/>
    </source>
</evidence>
<dbReference type="PANTHER" id="PTHR30502">
    <property type="entry name" value="2-KETO-3-DEOXY-L-RHAMNONATE ALDOLASE"/>
    <property type="match status" value="1"/>
</dbReference>
<evidence type="ECO:0000313" key="5">
    <source>
        <dbReference type="EMBL" id="MCG4744974.1"/>
    </source>
</evidence>
<comment type="similarity">
    <text evidence="1">Belongs to the HpcH/HpaI aldolase family.</text>
</comment>
<organism evidence="5 6">
    <name type="scientific">Enterocloster aldenensis</name>
    <dbReference type="NCBI Taxonomy" id="358742"/>
    <lineage>
        <taxon>Bacteria</taxon>
        <taxon>Bacillati</taxon>
        <taxon>Bacillota</taxon>
        <taxon>Clostridia</taxon>
        <taxon>Lachnospirales</taxon>
        <taxon>Lachnospiraceae</taxon>
        <taxon>Enterocloster</taxon>
    </lineage>
</organism>
<sequence>MLRRGEAFRNRAKRLLAEKKKLSAAWLQAASPITAEIMAKAGFDILMVDMEHGPGDIMNLISQMQAISHYEAVPFVRAPWNDFVTIKRILDAGVSGILVPYVNNAEEAARAVSACKYPLEGIRGIAPSPRAGGYGMNQRDYLDYANEELDVLVAVETKTAVDHIEEIVGTNGLDGIFIGPMDLATSFGHFCNPGDREVQEAIRRVEAVVLKSDKFLATVAGSFEQARELYEKGYSMVVMMSDTTTLGKMAMEQTDRFREAYPQR</sequence>
<dbReference type="GO" id="GO:0046872">
    <property type="term" value="F:metal ion binding"/>
    <property type="evidence" value="ECO:0007669"/>
    <property type="project" value="UniProtKB-KW"/>
</dbReference>
<proteinExistence type="inferred from homology"/>
<evidence type="ECO:0000256" key="1">
    <source>
        <dbReference type="ARBA" id="ARBA00005568"/>
    </source>
</evidence>
<dbReference type="GO" id="GO:0005737">
    <property type="term" value="C:cytoplasm"/>
    <property type="evidence" value="ECO:0007669"/>
    <property type="project" value="TreeGrafter"/>
</dbReference>
<dbReference type="Gene3D" id="3.20.20.60">
    <property type="entry name" value="Phosphoenolpyruvate-binding domains"/>
    <property type="match status" value="1"/>
</dbReference>
<dbReference type="InterPro" id="IPR005000">
    <property type="entry name" value="Aldolase/citrate-lyase_domain"/>
</dbReference>
<dbReference type="GO" id="GO:0016832">
    <property type="term" value="F:aldehyde-lyase activity"/>
    <property type="evidence" value="ECO:0007669"/>
    <property type="project" value="TreeGrafter"/>
</dbReference>
<evidence type="ECO:0000256" key="3">
    <source>
        <dbReference type="ARBA" id="ARBA00023239"/>
    </source>
</evidence>
<dbReference type="InterPro" id="IPR050251">
    <property type="entry name" value="HpcH-HpaI_aldolase"/>
</dbReference>